<dbReference type="PANTHER" id="PTHR42648:SF18">
    <property type="entry name" value="RETROTRANSPOSON, UNCLASSIFIED-LIKE PROTEIN"/>
    <property type="match status" value="1"/>
</dbReference>
<dbReference type="GO" id="GO:0006508">
    <property type="term" value="P:proteolysis"/>
    <property type="evidence" value="ECO:0007669"/>
    <property type="project" value="UniProtKB-KW"/>
</dbReference>
<evidence type="ECO:0000259" key="3">
    <source>
        <dbReference type="PROSITE" id="PS50994"/>
    </source>
</evidence>
<keyword evidence="1" id="KW-0378">Hydrolase</keyword>
<evidence type="ECO:0000313" key="5">
    <source>
        <dbReference type="Proteomes" id="UP001454036"/>
    </source>
</evidence>
<evidence type="ECO:0000313" key="4">
    <source>
        <dbReference type="EMBL" id="GAA0187368.1"/>
    </source>
</evidence>
<dbReference type="InterPro" id="IPR012337">
    <property type="entry name" value="RNaseH-like_sf"/>
</dbReference>
<dbReference type="InterPro" id="IPR039537">
    <property type="entry name" value="Retrotran_Ty1/copia-like"/>
</dbReference>
<dbReference type="InterPro" id="IPR001584">
    <property type="entry name" value="Integrase_cat-core"/>
</dbReference>
<feature type="compositionally biased region" description="Polar residues" evidence="2">
    <location>
        <begin position="437"/>
        <end position="449"/>
    </location>
</feature>
<proteinExistence type="predicted"/>
<keyword evidence="5" id="KW-1185">Reference proteome</keyword>
<dbReference type="AlphaFoldDB" id="A0AAV3S095"/>
<sequence>MEVSGKGNVKITFDGLTYTIADVYLIPELKNNLLSVGQLQEKGLTLMFGQDTCKVYHPTKGLIIQTQMKSNRMFTICTKIDHSMEIEKKCLQTTSNNLSRLWHQRYGHLSYKGLHTLQEKKMVQGLPDFNAEKVTCVDCLNGKQTRHVIPSKASWRADTILELVHADLCGPISPPSSGGKRYFLSIIDDYSRKGWIYLLSNKSEAFDHFKSFKNMVEKETDKNLKCFRTDSGGEFNKFLEDNGIRRQLTNAFTPQQNGVVERRNRTILNMVRSLLSAKGMPKEFWSEAVVWTCHILNRCLTLAVKNMTPQEAWSKVKPSVEHLRVWGCIAHTDVPKQDRNKLDKRSTICIFIGICNNTKAYRLYNVETKKVVISRDVVFEEEKSWEWGKEHKQQIEIELEWEDQTAEGTHETDQPVGDLQNEDHTNEEDTHGGDVSGGTNSIESNQAQRITHRAPVWMTDYTSGENLSEDEVNMVMVMGLEDPMTYEEAAQDNKWRLAMDSEMSSIIKNKTWTLTNLPREVRR</sequence>
<dbReference type="PANTHER" id="PTHR42648">
    <property type="entry name" value="TRANSPOSASE, PUTATIVE-RELATED"/>
    <property type="match status" value="1"/>
</dbReference>
<dbReference type="GO" id="GO:0008233">
    <property type="term" value="F:peptidase activity"/>
    <property type="evidence" value="ECO:0007669"/>
    <property type="project" value="UniProtKB-KW"/>
</dbReference>
<dbReference type="Gene3D" id="3.30.420.10">
    <property type="entry name" value="Ribonuclease H-like superfamily/Ribonuclease H"/>
    <property type="match status" value="1"/>
</dbReference>
<feature type="domain" description="Integrase catalytic" evidence="3">
    <location>
        <begin position="146"/>
        <end position="317"/>
    </location>
</feature>
<reference evidence="4 5" key="1">
    <citation type="submission" date="2024-01" db="EMBL/GenBank/DDBJ databases">
        <title>The complete chloroplast genome sequence of Lithospermum erythrorhizon: insights into the phylogenetic relationship among Boraginaceae species and the maternal lineages of purple gromwells.</title>
        <authorList>
            <person name="Okada T."/>
            <person name="Watanabe K."/>
        </authorList>
    </citation>
    <scope>NUCLEOTIDE SEQUENCE [LARGE SCALE GENOMIC DNA]</scope>
</reference>
<dbReference type="Pfam" id="PF22936">
    <property type="entry name" value="Pol_BBD"/>
    <property type="match status" value="1"/>
</dbReference>
<dbReference type="InterPro" id="IPR036397">
    <property type="entry name" value="RNaseH_sf"/>
</dbReference>
<keyword evidence="1" id="KW-0645">Protease</keyword>
<feature type="region of interest" description="Disordered" evidence="2">
    <location>
        <begin position="406"/>
        <end position="451"/>
    </location>
</feature>
<feature type="compositionally biased region" description="Basic and acidic residues" evidence="2">
    <location>
        <begin position="421"/>
        <end position="432"/>
    </location>
</feature>
<dbReference type="GO" id="GO:0003676">
    <property type="term" value="F:nucleic acid binding"/>
    <property type="evidence" value="ECO:0007669"/>
    <property type="project" value="InterPro"/>
</dbReference>
<dbReference type="GO" id="GO:0015074">
    <property type="term" value="P:DNA integration"/>
    <property type="evidence" value="ECO:0007669"/>
    <property type="project" value="InterPro"/>
</dbReference>
<organism evidence="4 5">
    <name type="scientific">Lithospermum erythrorhizon</name>
    <name type="common">Purple gromwell</name>
    <name type="synonym">Lithospermum officinale var. erythrorhizon</name>
    <dbReference type="NCBI Taxonomy" id="34254"/>
    <lineage>
        <taxon>Eukaryota</taxon>
        <taxon>Viridiplantae</taxon>
        <taxon>Streptophyta</taxon>
        <taxon>Embryophyta</taxon>
        <taxon>Tracheophyta</taxon>
        <taxon>Spermatophyta</taxon>
        <taxon>Magnoliopsida</taxon>
        <taxon>eudicotyledons</taxon>
        <taxon>Gunneridae</taxon>
        <taxon>Pentapetalae</taxon>
        <taxon>asterids</taxon>
        <taxon>lamiids</taxon>
        <taxon>Boraginales</taxon>
        <taxon>Boraginaceae</taxon>
        <taxon>Boraginoideae</taxon>
        <taxon>Lithospermeae</taxon>
        <taxon>Lithospermum</taxon>
    </lineage>
</organism>
<dbReference type="InterPro" id="IPR054722">
    <property type="entry name" value="PolX-like_BBD"/>
</dbReference>
<accession>A0AAV3S095</accession>
<protein>
    <recommendedName>
        <fullName evidence="3">Integrase catalytic domain-containing protein</fullName>
    </recommendedName>
</protein>
<dbReference type="InterPro" id="IPR057670">
    <property type="entry name" value="SH3_retrovirus"/>
</dbReference>
<dbReference type="PROSITE" id="PS50994">
    <property type="entry name" value="INTEGRASE"/>
    <property type="match status" value="1"/>
</dbReference>
<dbReference type="SUPFAM" id="SSF53098">
    <property type="entry name" value="Ribonuclease H-like"/>
    <property type="match status" value="1"/>
</dbReference>
<name>A0AAV3S095_LITER</name>
<evidence type="ECO:0000256" key="2">
    <source>
        <dbReference type="SAM" id="MobiDB-lite"/>
    </source>
</evidence>
<evidence type="ECO:0000256" key="1">
    <source>
        <dbReference type="ARBA" id="ARBA00022670"/>
    </source>
</evidence>
<dbReference type="Pfam" id="PF13976">
    <property type="entry name" value="gag_pre-integrs"/>
    <property type="match status" value="1"/>
</dbReference>
<dbReference type="Proteomes" id="UP001454036">
    <property type="component" value="Unassembled WGS sequence"/>
</dbReference>
<gene>
    <name evidence="4" type="ORF">LIER_34656</name>
</gene>
<dbReference type="Pfam" id="PF25597">
    <property type="entry name" value="SH3_retrovirus"/>
    <property type="match status" value="1"/>
</dbReference>
<comment type="caution">
    <text evidence="4">The sequence shown here is derived from an EMBL/GenBank/DDBJ whole genome shotgun (WGS) entry which is preliminary data.</text>
</comment>
<dbReference type="EMBL" id="BAABME010014639">
    <property type="protein sequence ID" value="GAA0187368.1"/>
    <property type="molecule type" value="Genomic_DNA"/>
</dbReference>
<dbReference type="InterPro" id="IPR025724">
    <property type="entry name" value="GAG-pre-integrase_dom"/>
</dbReference>